<dbReference type="Pfam" id="PF02609">
    <property type="entry name" value="Exonuc_VII_S"/>
    <property type="match status" value="1"/>
</dbReference>
<proteinExistence type="inferred from homology"/>
<keyword evidence="2" id="KW-0963">Cytoplasm</keyword>
<name>A0A831LUM7_9BACT</name>
<protein>
    <recommendedName>
        <fullName evidence="6">Exodeoxyribonuclease VII small subunit</fullName>
        <ecNumber evidence="6">3.1.11.6</ecNumber>
    </recommendedName>
</protein>
<sequence>MEKFKVKSQKKNNMATKKVTYNEAVSEIEEILEKIESEELDVDELTEKVKRVSVLLKICKDKLLKTNEQVEQILKEMEE</sequence>
<evidence type="ECO:0000256" key="6">
    <source>
        <dbReference type="NCBIfam" id="TIGR01280"/>
    </source>
</evidence>
<evidence type="ECO:0000256" key="3">
    <source>
        <dbReference type="ARBA" id="ARBA00022722"/>
    </source>
</evidence>
<keyword evidence="4 8" id="KW-0378">Hydrolase</keyword>
<dbReference type="Gene3D" id="1.10.287.1040">
    <property type="entry name" value="Exonuclease VII, small subunit"/>
    <property type="match status" value="1"/>
</dbReference>
<dbReference type="InterPro" id="IPR037004">
    <property type="entry name" value="Exonuc_VII_ssu_sf"/>
</dbReference>
<comment type="caution">
    <text evidence="8">The sequence shown here is derived from an EMBL/GenBank/DDBJ whole genome shotgun (WGS) entry which is preliminary data.</text>
</comment>
<dbReference type="GO" id="GO:0006308">
    <property type="term" value="P:DNA catabolic process"/>
    <property type="evidence" value="ECO:0007669"/>
    <property type="project" value="UniProtKB-UniRule"/>
</dbReference>
<dbReference type="EMBL" id="DSDK01000252">
    <property type="protein sequence ID" value="HDR50881.1"/>
    <property type="molecule type" value="Genomic_DNA"/>
</dbReference>
<dbReference type="AlphaFoldDB" id="A0A831LUM7"/>
<dbReference type="SUPFAM" id="SSF116842">
    <property type="entry name" value="XseB-like"/>
    <property type="match status" value="1"/>
</dbReference>
<dbReference type="GO" id="GO:0009318">
    <property type="term" value="C:exodeoxyribonuclease VII complex"/>
    <property type="evidence" value="ECO:0007669"/>
    <property type="project" value="UniProtKB-UniRule"/>
</dbReference>
<evidence type="ECO:0000256" key="2">
    <source>
        <dbReference type="ARBA" id="ARBA00022490"/>
    </source>
</evidence>
<keyword evidence="5" id="KW-0269">Exonuclease</keyword>
<keyword evidence="3" id="KW-0540">Nuclease</keyword>
<comment type="similarity">
    <text evidence="1">Belongs to the XseB family.</text>
</comment>
<dbReference type="NCBIfam" id="TIGR01280">
    <property type="entry name" value="xseB"/>
    <property type="match status" value="1"/>
</dbReference>
<feature type="coiled-coil region" evidence="7">
    <location>
        <begin position="18"/>
        <end position="76"/>
    </location>
</feature>
<evidence type="ECO:0000256" key="5">
    <source>
        <dbReference type="ARBA" id="ARBA00022839"/>
    </source>
</evidence>
<evidence type="ECO:0000256" key="7">
    <source>
        <dbReference type="SAM" id="Coils"/>
    </source>
</evidence>
<dbReference type="GO" id="GO:0008855">
    <property type="term" value="F:exodeoxyribonuclease VII activity"/>
    <property type="evidence" value="ECO:0007669"/>
    <property type="project" value="UniProtKB-UniRule"/>
</dbReference>
<evidence type="ECO:0000256" key="1">
    <source>
        <dbReference type="ARBA" id="ARBA00009998"/>
    </source>
</evidence>
<evidence type="ECO:0000313" key="8">
    <source>
        <dbReference type="EMBL" id="HDR50881.1"/>
    </source>
</evidence>
<dbReference type="Proteomes" id="UP000886047">
    <property type="component" value="Unassembled WGS sequence"/>
</dbReference>
<organism evidence="8">
    <name type="scientific">Mariniphaga anaerophila</name>
    <dbReference type="NCBI Taxonomy" id="1484053"/>
    <lineage>
        <taxon>Bacteria</taxon>
        <taxon>Pseudomonadati</taxon>
        <taxon>Bacteroidota</taxon>
        <taxon>Bacteroidia</taxon>
        <taxon>Marinilabiliales</taxon>
        <taxon>Prolixibacteraceae</taxon>
        <taxon>Mariniphaga</taxon>
    </lineage>
</organism>
<reference evidence="8" key="1">
    <citation type="journal article" date="2020" name="mSystems">
        <title>Genome- and Community-Level Interaction Insights into Carbon Utilization and Element Cycling Functions of Hydrothermarchaeota in Hydrothermal Sediment.</title>
        <authorList>
            <person name="Zhou Z."/>
            <person name="Liu Y."/>
            <person name="Xu W."/>
            <person name="Pan J."/>
            <person name="Luo Z.H."/>
            <person name="Li M."/>
        </authorList>
    </citation>
    <scope>NUCLEOTIDE SEQUENCE [LARGE SCALE GENOMIC DNA]</scope>
    <source>
        <strain evidence="8">SpSt-1217</strain>
    </source>
</reference>
<keyword evidence="7" id="KW-0175">Coiled coil</keyword>
<gene>
    <name evidence="8" type="primary">xseB</name>
    <name evidence="8" type="ORF">ENN90_04570</name>
</gene>
<evidence type="ECO:0000256" key="4">
    <source>
        <dbReference type="ARBA" id="ARBA00022801"/>
    </source>
</evidence>
<accession>A0A831LUM7</accession>
<dbReference type="EC" id="3.1.11.6" evidence="6"/>
<dbReference type="InterPro" id="IPR003761">
    <property type="entry name" value="Exonuc_VII_S"/>
</dbReference>